<feature type="transmembrane region" description="Helical" evidence="2">
    <location>
        <begin position="20"/>
        <end position="40"/>
    </location>
</feature>
<feature type="transmembrane region" description="Helical" evidence="2">
    <location>
        <begin position="60"/>
        <end position="82"/>
    </location>
</feature>
<dbReference type="Proteomes" id="UP000562929">
    <property type="component" value="Unassembled WGS sequence"/>
</dbReference>
<accession>A0A8H4QDW8</accession>
<gene>
    <name evidence="3" type="ORF">GQ602_001315</name>
</gene>
<keyword evidence="4" id="KW-1185">Reference proteome</keyword>
<dbReference type="AlphaFoldDB" id="A0A8H4QDW8"/>
<proteinExistence type="predicted"/>
<evidence type="ECO:0000313" key="4">
    <source>
        <dbReference type="Proteomes" id="UP000562929"/>
    </source>
</evidence>
<keyword evidence="2" id="KW-0812">Transmembrane</keyword>
<evidence type="ECO:0000256" key="1">
    <source>
        <dbReference type="SAM" id="Coils"/>
    </source>
</evidence>
<evidence type="ECO:0000313" key="3">
    <source>
        <dbReference type="EMBL" id="KAF4595702.1"/>
    </source>
</evidence>
<protein>
    <submittedName>
        <fullName evidence="3">Uncharacterized protein</fullName>
    </submittedName>
</protein>
<feature type="coiled-coil region" evidence="1">
    <location>
        <begin position="155"/>
        <end position="278"/>
    </location>
</feature>
<evidence type="ECO:0000256" key="2">
    <source>
        <dbReference type="SAM" id="Phobius"/>
    </source>
</evidence>
<keyword evidence="2" id="KW-1133">Transmembrane helix</keyword>
<name>A0A8H4QDW8_9HYPO</name>
<comment type="caution">
    <text evidence="3">The sequence shown here is derived from an EMBL/GenBank/DDBJ whole genome shotgun (WGS) entry which is preliminary data.</text>
</comment>
<dbReference type="OrthoDB" id="10365161at2759"/>
<dbReference type="EMBL" id="JAACLJ010000001">
    <property type="protein sequence ID" value="KAF4595702.1"/>
    <property type="molecule type" value="Genomic_DNA"/>
</dbReference>
<sequence>MHIDTLNMADMALEMEDTSLIKSVCGFLLSSLVLIWTLLFTSIKFICLLPLMALDYLVDGIVRTIISALLLVLASVIIYYCWSRREYTKSYTIKTLKGALAWLEPTPPPARWLNNRPPPEIINRYYVPVKPARDDLCPRNAEECGKISTYATTLERKLQQLYDDASATIRELRRNRGLADHEAARATEKLAAANARIAELEAQQKQAQDRIAELEGLDTESQAKIAQFECKTAQLQMNWRDCRNKAAKAAENLEAKVKAEEEKLVQSEKKRVEAEQQSRNEHLQRKKMFETYCAHDKVRGDLMKNWRSNLQHQLRRKSRVMNTILKSTRPYQELGCELHEYKCRFGDIKGVSRRARRVGGSATARYQLLRCHLGSHMMMVENDSDGYYSETLGSSYRSETLLADRFIDDLDSQMADV</sequence>
<organism evidence="3 4">
    <name type="scientific">Ophiocordyceps camponoti-floridani</name>
    <dbReference type="NCBI Taxonomy" id="2030778"/>
    <lineage>
        <taxon>Eukaryota</taxon>
        <taxon>Fungi</taxon>
        <taxon>Dikarya</taxon>
        <taxon>Ascomycota</taxon>
        <taxon>Pezizomycotina</taxon>
        <taxon>Sordariomycetes</taxon>
        <taxon>Hypocreomycetidae</taxon>
        <taxon>Hypocreales</taxon>
        <taxon>Ophiocordycipitaceae</taxon>
        <taxon>Ophiocordyceps</taxon>
    </lineage>
</organism>
<keyword evidence="1" id="KW-0175">Coiled coil</keyword>
<reference evidence="3 4" key="1">
    <citation type="journal article" date="2020" name="G3 (Bethesda)">
        <title>Genetic Underpinnings of Host Manipulation by Ophiocordyceps as Revealed by Comparative Transcriptomics.</title>
        <authorList>
            <person name="Will I."/>
            <person name="Das B."/>
            <person name="Trinh T."/>
            <person name="Brachmann A."/>
            <person name="Ohm R.A."/>
            <person name="de Bekker C."/>
        </authorList>
    </citation>
    <scope>NUCLEOTIDE SEQUENCE [LARGE SCALE GENOMIC DNA]</scope>
    <source>
        <strain evidence="3 4">EC05</strain>
    </source>
</reference>
<keyword evidence="2" id="KW-0472">Membrane</keyword>